<dbReference type="InterPro" id="IPR002477">
    <property type="entry name" value="Peptidoglycan-bd-like"/>
</dbReference>
<evidence type="ECO:0000259" key="2">
    <source>
        <dbReference type="Pfam" id="PF01471"/>
    </source>
</evidence>
<feature type="region of interest" description="Disordered" evidence="1">
    <location>
        <begin position="1"/>
        <end position="28"/>
    </location>
</feature>
<comment type="caution">
    <text evidence="3">The sequence shown here is derived from an EMBL/GenBank/DDBJ whole genome shotgun (WGS) entry which is preliminary data.</text>
</comment>
<dbReference type="EMBL" id="JAAIYP010000014">
    <property type="protein sequence ID" value="NFV79191.1"/>
    <property type="molecule type" value="Genomic_DNA"/>
</dbReference>
<sequence length="373" mass="40268">MFDKIRPFFTTPPRRPTSQFGAGMSDEDEPAIPAFQQAWKQGATFEDMFGPSPFTLHGSVGRSGADNHRPDVAKVETFLGDAGYYKPLTNDGPSGWHNANLDSAIRSFQKGKGLEVDGLLKPNGPTITKIGGVLGGGHTASPTPKEPSHQPPMLAPSLGPATPDPFPDHTIAPAGAEDHDRYARALVNDSDPSKTAAFLKNVTEWYGDRGSADVADLLGRFQKVDAGKARNLQEELFRQSGRRIPFRVAPIREAETEESTEQDTVRLPQRNPWGSTEGANPWEADSMAKVLLDRSDYKDAVKHFAGEFKRAPEAARPYTAAIYETMAAKSPAQALQFARQMAAGGLAMAEDEPNAPAPSPEPPAPGPEEEPDD</sequence>
<evidence type="ECO:0000313" key="3">
    <source>
        <dbReference type="EMBL" id="NFV79191.1"/>
    </source>
</evidence>
<accession>A0A7C9UXL7</accession>
<dbReference type="Pfam" id="PF01471">
    <property type="entry name" value="PG_binding_1"/>
    <property type="match status" value="1"/>
</dbReference>
<reference evidence="3 4" key="1">
    <citation type="submission" date="2020-02" db="EMBL/GenBank/DDBJ databases">
        <authorList>
            <person name="Dziuba M."/>
            <person name="Kuznetsov B."/>
            <person name="Mardanov A."/>
            <person name="Ravin N."/>
            <person name="Grouzdev D."/>
        </authorList>
    </citation>
    <scope>NUCLEOTIDE SEQUENCE [LARGE SCALE GENOMIC DNA]</scope>
    <source>
        <strain evidence="3 4">SpK</strain>
    </source>
</reference>
<feature type="non-terminal residue" evidence="3">
    <location>
        <position position="373"/>
    </location>
</feature>
<feature type="region of interest" description="Disordered" evidence="1">
    <location>
        <begin position="254"/>
        <end position="282"/>
    </location>
</feature>
<dbReference type="InterPro" id="IPR036365">
    <property type="entry name" value="PGBD-like_sf"/>
</dbReference>
<feature type="compositionally biased region" description="Pro residues" evidence="1">
    <location>
        <begin position="355"/>
        <end position="366"/>
    </location>
</feature>
<proteinExistence type="predicted"/>
<dbReference type="SUPFAM" id="SSF47090">
    <property type="entry name" value="PGBD-like"/>
    <property type="match status" value="1"/>
</dbReference>
<dbReference type="InterPro" id="IPR036366">
    <property type="entry name" value="PGBDSf"/>
</dbReference>
<dbReference type="Gene3D" id="1.10.101.10">
    <property type="entry name" value="PGBD-like superfamily/PGBD"/>
    <property type="match status" value="1"/>
</dbReference>
<gene>
    <name evidence="3" type="ORF">G4223_03560</name>
</gene>
<keyword evidence="4" id="KW-1185">Reference proteome</keyword>
<name>A0A7C9UXL7_9PROT</name>
<organism evidence="3 4">
    <name type="scientific">Magnetospirillum aberrantis SpK</name>
    <dbReference type="NCBI Taxonomy" id="908842"/>
    <lineage>
        <taxon>Bacteria</taxon>
        <taxon>Pseudomonadati</taxon>
        <taxon>Pseudomonadota</taxon>
        <taxon>Alphaproteobacteria</taxon>
        <taxon>Rhodospirillales</taxon>
        <taxon>Rhodospirillaceae</taxon>
        <taxon>Magnetospirillum</taxon>
    </lineage>
</organism>
<feature type="region of interest" description="Disordered" evidence="1">
    <location>
        <begin position="135"/>
        <end position="157"/>
    </location>
</feature>
<dbReference type="AlphaFoldDB" id="A0A7C9UXL7"/>
<feature type="region of interest" description="Disordered" evidence="1">
    <location>
        <begin position="343"/>
        <end position="373"/>
    </location>
</feature>
<evidence type="ECO:0000256" key="1">
    <source>
        <dbReference type="SAM" id="MobiDB-lite"/>
    </source>
</evidence>
<evidence type="ECO:0000313" key="4">
    <source>
        <dbReference type="Proteomes" id="UP000480684"/>
    </source>
</evidence>
<dbReference type="Proteomes" id="UP000480684">
    <property type="component" value="Unassembled WGS sequence"/>
</dbReference>
<protein>
    <submittedName>
        <fullName evidence="3">Peptidoglycan-binding protein</fullName>
    </submittedName>
</protein>
<feature type="domain" description="Peptidoglycan binding-like" evidence="2">
    <location>
        <begin position="69"/>
        <end position="119"/>
    </location>
</feature>
<dbReference type="RefSeq" id="WP_163675131.1">
    <property type="nucleotide sequence ID" value="NZ_JAAIYP010000014.1"/>
</dbReference>